<feature type="domain" description="Fucolectin tachylectin-4 pentraxin-1" evidence="5">
    <location>
        <begin position="21"/>
        <end position="171"/>
    </location>
</feature>
<dbReference type="SUPFAM" id="SSF49785">
    <property type="entry name" value="Galactose-binding domain-like"/>
    <property type="match status" value="1"/>
</dbReference>
<dbReference type="SUPFAM" id="SSF54197">
    <property type="entry name" value="HIT-like"/>
    <property type="match status" value="1"/>
</dbReference>
<keyword evidence="7" id="KW-1185">Reference proteome</keyword>
<comment type="caution">
    <text evidence="6">The sequence shown here is derived from an EMBL/GenBank/DDBJ whole genome shotgun (WGS) entry which is preliminary data.</text>
</comment>
<dbReference type="Gene3D" id="3.30.428.10">
    <property type="entry name" value="HIT-like"/>
    <property type="match status" value="1"/>
</dbReference>
<evidence type="ECO:0000256" key="1">
    <source>
        <dbReference type="ARBA" id="ARBA00022723"/>
    </source>
</evidence>
<keyword evidence="2" id="KW-0106">Calcium</keyword>
<accession>A0A8S3UH66</accession>
<dbReference type="GO" id="GO:0003824">
    <property type="term" value="F:catalytic activity"/>
    <property type="evidence" value="ECO:0007669"/>
    <property type="project" value="InterPro"/>
</dbReference>
<dbReference type="Proteomes" id="UP000683360">
    <property type="component" value="Unassembled WGS sequence"/>
</dbReference>
<organism evidence="6 7">
    <name type="scientific">Mytilus edulis</name>
    <name type="common">Blue mussel</name>
    <dbReference type="NCBI Taxonomy" id="6550"/>
    <lineage>
        <taxon>Eukaryota</taxon>
        <taxon>Metazoa</taxon>
        <taxon>Spiralia</taxon>
        <taxon>Lophotrochozoa</taxon>
        <taxon>Mollusca</taxon>
        <taxon>Bivalvia</taxon>
        <taxon>Autobranchia</taxon>
        <taxon>Pteriomorphia</taxon>
        <taxon>Mytilida</taxon>
        <taxon>Mytiloidea</taxon>
        <taxon>Mytilidae</taxon>
        <taxon>Mytilinae</taxon>
        <taxon>Mytilus</taxon>
    </lineage>
</organism>
<dbReference type="PANTHER" id="PTHR23089">
    <property type="entry name" value="HISTIDINE TRIAD HIT PROTEIN"/>
    <property type="match status" value="1"/>
</dbReference>
<dbReference type="InterPro" id="IPR011146">
    <property type="entry name" value="HIT-like"/>
</dbReference>
<evidence type="ECO:0000313" key="7">
    <source>
        <dbReference type="Proteomes" id="UP000683360"/>
    </source>
</evidence>
<dbReference type="OrthoDB" id="672793at2759"/>
<dbReference type="GO" id="GO:0046872">
    <property type="term" value="F:metal ion binding"/>
    <property type="evidence" value="ECO:0007669"/>
    <property type="project" value="UniProtKB-KW"/>
</dbReference>
<keyword evidence="3" id="KW-1015">Disulfide bond</keyword>
<name>A0A8S3UH66_MYTED</name>
<dbReference type="Gene3D" id="2.60.120.260">
    <property type="entry name" value="Galactose-binding domain-like"/>
    <property type="match status" value="1"/>
</dbReference>
<dbReference type="SMART" id="SM00607">
    <property type="entry name" value="FTP"/>
    <property type="match status" value="1"/>
</dbReference>
<dbReference type="AlphaFoldDB" id="A0A8S3UH66"/>
<protein>
    <submittedName>
        <fullName evidence="6">HINT1</fullName>
    </submittedName>
</protein>
<feature type="chain" id="PRO_5035755563" evidence="4">
    <location>
        <begin position="20"/>
        <end position="238"/>
    </location>
</feature>
<sequence>MKITNYWITFLSFLVQSFAFRENIALNKNTIQSSIYRFWGNNKPAASSYAVDGNRQQFDNDAVNGPFCAQTLSNDANYWWAIDLGQEYTINVITLYNREDCCRLYCKQTNKQPILSLQKILTKTTRLRCAIFCRKTDSCLGFTMTVDGTCSLVQKQVNILQCVAFNDISAQAPTHFLVIPKKPIVKLSDAEDGDEQLLGHLLIVARKVAKDVGLADGFRITINDGVKEVNLFIIYMSM</sequence>
<evidence type="ECO:0000256" key="3">
    <source>
        <dbReference type="ARBA" id="ARBA00023157"/>
    </source>
</evidence>
<dbReference type="InterPro" id="IPR006585">
    <property type="entry name" value="FTP1"/>
</dbReference>
<evidence type="ECO:0000313" key="6">
    <source>
        <dbReference type="EMBL" id="CAG2245408.1"/>
    </source>
</evidence>
<proteinExistence type="predicted"/>
<gene>
    <name evidence="6" type="ORF">MEDL_57431</name>
</gene>
<reference evidence="6" key="1">
    <citation type="submission" date="2021-03" db="EMBL/GenBank/DDBJ databases">
        <authorList>
            <person name="Bekaert M."/>
        </authorList>
    </citation>
    <scope>NUCLEOTIDE SEQUENCE</scope>
</reference>
<keyword evidence="4" id="KW-0732">Signal</keyword>
<dbReference type="InterPro" id="IPR001310">
    <property type="entry name" value="Histidine_triad_HIT"/>
</dbReference>
<dbReference type="Pfam" id="PF01230">
    <property type="entry name" value="HIT"/>
    <property type="match status" value="1"/>
</dbReference>
<evidence type="ECO:0000256" key="2">
    <source>
        <dbReference type="ARBA" id="ARBA00022837"/>
    </source>
</evidence>
<feature type="signal peptide" evidence="4">
    <location>
        <begin position="1"/>
        <end position="19"/>
    </location>
</feature>
<evidence type="ECO:0000256" key="4">
    <source>
        <dbReference type="SAM" id="SignalP"/>
    </source>
</evidence>
<dbReference type="EMBL" id="CAJPWZ010002771">
    <property type="protein sequence ID" value="CAG2245408.1"/>
    <property type="molecule type" value="Genomic_DNA"/>
</dbReference>
<dbReference type="InterPro" id="IPR008979">
    <property type="entry name" value="Galactose-bd-like_sf"/>
</dbReference>
<evidence type="ECO:0000259" key="5">
    <source>
        <dbReference type="SMART" id="SM00607"/>
    </source>
</evidence>
<dbReference type="InterPro" id="IPR036265">
    <property type="entry name" value="HIT-like_sf"/>
</dbReference>
<dbReference type="Pfam" id="PF22633">
    <property type="entry name" value="F5_F8_type_C_2"/>
    <property type="match status" value="1"/>
</dbReference>
<keyword evidence="1" id="KW-0479">Metal-binding</keyword>